<dbReference type="FunFam" id="3.10.20.600:FF:000001">
    <property type="entry name" value="NADH dehydrogenase [ubiquinone] flavoprotein 1, mitochondrial"/>
    <property type="match status" value="1"/>
</dbReference>
<name>A0AB34KXD8_9PEZI</name>
<dbReference type="Pfam" id="PF10589">
    <property type="entry name" value="NADH_4Fe-4S"/>
    <property type="match status" value="1"/>
</dbReference>
<evidence type="ECO:0000259" key="17">
    <source>
        <dbReference type="SMART" id="SM00928"/>
    </source>
</evidence>
<dbReference type="InterPro" id="IPR054765">
    <property type="entry name" value="SLBB_dom"/>
</dbReference>
<keyword evidence="5 15" id="KW-0004">4Fe-4S</keyword>
<evidence type="ECO:0000256" key="5">
    <source>
        <dbReference type="ARBA" id="ARBA00022485"/>
    </source>
</evidence>
<evidence type="ECO:0000256" key="2">
    <source>
        <dbReference type="ARBA" id="ARBA00001966"/>
    </source>
</evidence>
<evidence type="ECO:0000256" key="13">
    <source>
        <dbReference type="ARBA" id="ARBA00049551"/>
    </source>
</evidence>
<dbReference type="InterPro" id="IPR001949">
    <property type="entry name" value="NADH-UbQ_OxRdtase_51kDa_CS"/>
</dbReference>
<keyword evidence="11 15" id="KW-0411">Iron-sulfur</keyword>
<keyword evidence="19" id="KW-1185">Reference proteome</keyword>
<keyword evidence="15" id="KW-0679">Respiratory chain</keyword>
<comment type="cofactor">
    <cofactor evidence="2 15">
        <name>[4Fe-4S] cluster</name>
        <dbReference type="ChEBI" id="CHEBI:49883"/>
    </cofactor>
</comment>
<keyword evidence="9" id="KW-1278">Translocase</keyword>
<organism evidence="18 19">
    <name type="scientific">Cladosporium halotolerans</name>
    <dbReference type="NCBI Taxonomy" id="1052096"/>
    <lineage>
        <taxon>Eukaryota</taxon>
        <taxon>Fungi</taxon>
        <taxon>Dikarya</taxon>
        <taxon>Ascomycota</taxon>
        <taxon>Pezizomycotina</taxon>
        <taxon>Dothideomycetes</taxon>
        <taxon>Dothideomycetidae</taxon>
        <taxon>Cladosporiales</taxon>
        <taxon>Cladosporiaceae</taxon>
        <taxon>Cladosporium</taxon>
    </lineage>
</organism>
<evidence type="ECO:0000256" key="10">
    <source>
        <dbReference type="ARBA" id="ARBA00023004"/>
    </source>
</evidence>
<dbReference type="PROSITE" id="PS00645">
    <property type="entry name" value="COMPLEX1_51K_2"/>
    <property type="match status" value="1"/>
</dbReference>
<dbReference type="Gene3D" id="1.20.1440.230">
    <property type="entry name" value="NADH-ubiquinone oxidoreductase 51kDa subunit, iron-sulphur binding domain"/>
    <property type="match status" value="1"/>
</dbReference>
<dbReference type="PANTHER" id="PTHR11780:SF10">
    <property type="entry name" value="NADH DEHYDROGENASE [UBIQUINONE] FLAVOPROTEIN 1, MITOCHONDRIAL"/>
    <property type="match status" value="1"/>
</dbReference>
<evidence type="ECO:0000256" key="9">
    <source>
        <dbReference type="ARBA" id="ARBA00022967"/>
    </source>
</evidence>
<dbReference type="InterPro" id="IPR050837">
    <property type="entry name" value="ComplexI_51kDa_subunit"/>
</dbReference>
<dbReference type="InterPro" id="IPR037225">
    <property type="entry name" value="Nuo51_FMN-bd_sf"/>
</dbReference>
<evidence type="ECO:0000256" key="4">
    <source>
        <dbReference type="ARBA" id="ARBA00007523"/>
    </source>
</evidence>
<keyword evidence="15" id="KW-0472">Membrane</keyword>
<keyword evidence="15" id="KW-0496">Mitochondrion</keyword>
<protein>
    <recommendedName>
        <fullName evidence="15">NADH dehydrogenase [ubiquinone] flavoprotein 1, mitochondrial</fullName>
        <ecNumber evidence="15">7.1.1.2</ecNumber>
    </recommendedName>
</protein>
<dbReference type="Gene3D" id="3.40.50.11540">
    <property type="entry name" value="NADH-ubiquinone oxidoreductase 51kDa subunit"/>
    <property type="match status" value="1"/>
</dbReference>
<keyword evidence="7 15" id="KW-0288">FMN</keyword>
<evidence type="ECO:0000256" key="15">
    <source>
        <dbReference type="RuleBase" id="RU364066"/>
    </source>
</evidence>
<dbReference type="GO" id="GO:0051287">
    <property type="term" value="F:NAD binding"/>
    <property type="evidence" value="ECO:0007669"/>
    <property type="project" value="UniProtKB-UniRule"/>
</dbReference>
<evidence type="ECO:0000256" key="8">
    <source>
        <dbReference type="ARBA" id="ARBA00022723"/>
    </source>
</evidence>
<feature type="region of interest" description="Disordered" evidence="16">
    <location>
        <begin position="30"/>
        <end position="66"/>
    </location>
</feature>
<gene>
    <name evidence="18" type="primary">nuo-51</name>
    <name evidence="18" type="ORF">WHR41_02589</name>
</gene>
<evidence type="ECO:0000256" key="6">
    <source>
        <dbReference type="ARBA" id="ARBA00022630"/>
    </source>
</evidence>
<dbReference type="PANTHER" id="PTHR11780">
    <property type="entry name" value="NADH-UBIQUINONE OXIDOREDUCTASE FLAVOPROTEIN 1 NDUFV1"/>
    <property type="match status" value="1"/>
</dbReference>
<keyword evidence="10 15" id="KW-0408">Iron</keyword>
<dbReference type="NCBIfam" id="NF010120">
    <property type="entry name" value="PRK13596.1"/>
    <property type="match status" value="1"/>
</dbReference>
<accession>A0AB34KXD8</accession>
<keyword evidence="15" id="KW-0999">Mitochondrion inner membrane</keyword>
<comment type="subunit">
    <text evidence="14">Complex I is composed of about 40 different subunits. This is a component of the flavoprotein-sulfur (FP) fragment of the enzyme.</text>
</comment>
<keyword evidence="6 15" id="KW-0285">Flavoprotein</keyword>
<evidence type="ECO:0000313" key="18">
    <source>
        <dbReference type="EMBL" id="KAL1588916.1"/>
    </source>
</evidence>
<comment type="catalytic activity">
    <reaction evidence="13 15">
        <text>a ubiquinone + NADH + 5 H(+)(in) = a ubiquinol + NAD(+) + 4 H(+)(out)</text>
        <dbReference type="Rhea" id="RHEA:29091"/>
        <dbReference type="Rhea" id="RHEA-COMP:9565"/>
        <dbReference type="Rhea" id="RHEA-COMP:9566"/>
        <dbReference type="ChEBI" id="CHEBI:15378"/>
        <dbReference type="ChEBI" id="CHEBI:16389"/>
        <dbReference type="ChEBI" id="CHEBI:17976"/>
        <dbReference type="ChEBI" id="CHEBI:57540"/>
        <dbReference type="ChEBI" id="CHEBI:57945"/>
        <dbReference type="EC" id="7.1.1.2"/>
    </reaction>
</comment>
<dbReference type="SUPFAM" id="SSF142984">
    <property type="entry name" value="Nqo1 middle domain-like"/>
    <property type="match status" value="1"/>
</dbReference>
<dbReference type="PROSITE" id="PS00644">
    <property type="entry name" value="COMPLEX1_51K_1"/>
    <property type="match status" value="1"/>
</dbReference>
<comment type="similarity">
    <text evidence="4 15">Belongs to the complex I 51 kDa subunit family.</text>
</comment>
<dbReference type="SUPFAM" id="SSF142019">
    <property type="entry name" value="Nqo1 FMN-binding domain-like"/>
    <property type="match status" value="1"/>
</dbReference>
<feature type="region of interest" description="Disordered" evidence="16">
    <location>
        <begin position="1"/>
        <end position="20"/>
    </location>
</feature>
<keyword evidence="15" id="KW-0249">Electron transport</keyword>
<comment type="function">
    <text evidence="15">Core subunit of the mitochondrial membrane respiratory chain NADH dehydrogenase (Complex I) which catalyzes electron transfer from NADH through the respiratory chain, using ubiquinone as an electron acceptor. Essential for the catalytic activity and assembly of complex I.</text>
</comment>
<evidence type="ECO:0000313" key="19">
    <source>
        <dbReference type="Proteomes" id="UP000803884"/>
    </source>
</evidence>
<reference evidence="18 19" key="1">
    <citation type="journal article" date="2020" name="Microbiol. Resour. Announc.">
        <title>Draft Genome Sequence of a Cladosporium Species Isolated from the Mesophotic Ascidian Didemnum maculosum.</title>
        <authorList>
            <person name="Gioti A."/>
            <person name="Siaperas R."/>
            <person name="Nikolaivits E."/>
            <person name="Le Goff G."/>
            <person name="Ouazzani J."/>
            <person name="Kotoulas G."/>
            <person name="Topakas E."/>
        </authorList>
    </citation>
    <scope>NUCLEOTIDE SEQUENCE [LARGE SCALE GENOMIC DNA]</scope>
    <source>
        <strain evidence="18 19">TM138-S3</strain>
    </source>
</reference>
<dbReference type="FunFam" id="3.40.50.11540:FF:000001">
    <property type="entry name" value="NADH dehydrogenase [ubiquinone] flavoprotein 1, mitochondrial"/>
    <property type="match status" value="1"/>
</dbReference>
<comment type="cofactor">
    <cofactor evidence="1 15">
        <name>FMN</name>
        <dbReference type="ChEBI" id="CHEBI:58210"/>
    </cofactor>
</comment>
<comment type="subcellular location">
    <subcellularLocation>
        <location evidence="15">Mitochondrion inner membrane</location>
        <topology evidence="15">Peripheral membrane protein</topology>
        <orientation evidence="15">Matrix side</orientation>
    </subcellularLocation>
</comment>
<dbReference type="Proteomes" id="UP000803884">
    <property type="component" value="Unassembled WGS sequence"/>
</dbReference>
<evidence type="ECO:0000256" key="12">
    <source>
        <dbReference type="ARBA" id="ARBA00023027"/>
    </source>
</evidence>
<evidence type="ECO:0000256" key="14">
    <source>
        <dbReference type="ARBA" id="ARBA00063883"/>
    </source>
</evidence>
<dbReference type="InterPro" id="IPR011538">
    <property type="entry name" value="Nuo51_FMN-bd"/>
</dbReference>
<evidence type="ECO:0000256" key="16">
    <source>
        <dbReference type="SAM" id="MobiDB-lite"/>
    </source>
</evidence>
<comment type="caution">
    <text evidence="18">The sequence shown here is derived from an EMBL/GenBank/DDBJ whole genome shotgun (WGS) entry which is preliminary data.</text>
</comment>
<dbReference type="InterPro" id="IPR037207">
    <property type="entry name" value="Nuop51_4Fe4S-bd_sf"/>
</dbReference>
<feature type="compositionally biased region" description="Basic and acidic residues" evidence="16">
    <location>
        <begin position="57"/>
        <end position="66"/>
    </location>
</feature>
<evidence type="ECO:0000256" key="7">
    <source>
        <dbReference type="ARBA" id="ARBA00022643"/>
    </source>
</evidence>
<dbReference type="Gene3D" id="3.10.20.600">
    <property type="match status" value="1"/>
</dbReference>
<dbReference type="InterPro" id="IPR011537">
    <property type="entry name" value="NADH-UbQ_OxRdtase_suF"/>
</dbReference>
<dbReference type="AlphaFoldDB" id="A0AB34KXD8"/>
<dbReference type="FunFam" id="1.20.1440.230:FF:000001">
    <property type="entry name" value="Mitochondrial NADH dehydrogenase flavoprotein 1"/>
    <property type="match status" value="1"/>
</dbReference>
<dbReference type="GO" id="GO:0051539">
    <property type="term" value="F:4 iron, 4 sulfur cluster binding"/>
    <property type="evidence" value="ECO:0007669"/>
    <property type="project" value="UniProtKB-UniRule"/>
</dbReference>
<dbReference type="SUPFAM" id="SSF140490">
    <property type="entry name" value="Nqo1C-terminal domain-like"/>
    <property type="match status" value="1"/>
</dbReference>
<evidence type="ECO:0000256" key="1">
    <source>
        <dbReference type="ARBA" id="ARBA00001917"/>
    </source>
</evidence>
<dbReference type="GO" id="GO:0005743">
    <property type="term" value="C:mitochondrial inner membrane"/>
    <property type="evidence" value="ECO:0007669"/>
    <property type="project" value="UniProtKB-SubCell"/>
</dbReference>
<dbReference type="Pfam" id="PF22461">
    <property type="entry name" value="SLBB_2"/>
    <property type="match status" value="1"/>
</dbReference>
<dbReference type="NCBIfam" id="TIGR01959">
    <property type="entry name" value="nuoF_fam"/>
    <property type="match status" value="1"/>
</dbReference>
<evidence type="ECO:0000256" key="3">
    <source>
        <dbReference type="ARBA" id="ARBA00003257"/>
    </source>
</evidence>
<feature type="compositionally biased region" description="Low complexity" evidence="16">
    <location>
        <begin position="30"/>
        <end position="41"/>
    </location>
</feature>
<keyword evidence="8 15" id="KW-0479">Metal-binding</keyword>
<keyword evidence="12 15" id="KW-0520">NAD</keyword>
<dbReference type="GO" id="GO:0046872">
    <property type="term" value="F:metal ion binding"/>
    <property type="evidence" value="ECO:0007669"/>
    <property type="project" value="UniProtKB-KW"/>
</dbReference>
<dbReference type="GO" id="GO:0010181">
    <property type="term" value="F:FMN binding"/>
    <property type="evidence" value="ECO:0007669"/>
    <property type="project" value="InterPro"/>
</dbReference>
<dbReference type="EC" id="7.1.1.2" evidence="15"/>
<comment type="function">
    <text evidence="3">Core subunit of the mitochondrial membrane respiratory chain NADH dehydrogenase (Complex I) that is believed to belong to the minimal assembly required for catalysis. Complex I functions in the transfer of electrons from NADH to the respiratory chain. The immediate electron acceptor for the enzyme is believed to be ubiquinone.</text>
</comment>
<dbReference type="InterPro" id="IPR019575">
    <property type="entry name" value="Nuop51_4Fe4S-bd"/>
</dbReference>
<dbReference type="Pfam" id="PF01512">
    <property type="entry name" value="Complex1_51K"/>
    <property type="match status" value="1"/>
</dbReference>
<dbReference type="RefSeq" id="XP_069232021.1">
    <property type="nucleotide sequence ID" value="XM_069371195.1"/>
</dbReference>
<sequence>MLSAPAKTALRSSASASTSLNKGAVRALSTAAASQPATPAQDGQQKRGMATVQDAPPVHRERGLKDQDRIFTNLYGHHGADLKSAMKYGDWHKTKEMVLKGHEWIISEIKASGLRGRGGAGFPSGMKWSFMNPKGWEQGNTPRYLVVNADEGEPGTCKDREIMRKDPHKLIEGCLVAGRAMNCTAAYIYIRGEFYHEASVLQRAIQEAYQAGLIGKNACGSGYDFDVFLHRGMGAYVCGEETSLIESLEGKPGKPRLKPPFPAAVGVFGCPSTVANVETIAVAPTILRRGAGWFNSFGRERNAGTKLFCISGHVNNPTTVEEEMSIPLKELIDKHCGGVTGGWDNLKAVIPGGSSTPILPKNICDDQLMDFDALKDSQSGLGTAAVIVMDQSTDVVRAIARLSKFYHHESCGQCTPCREGSKWTEQIMHRFETGTARQREIDMMQELTKQVEGHTICALGEAFAWPIQGLIRHFRPELEARIQEHARTNGGEALAGGWQHDAGKKGMLISPGM</sequence>
<dbReference type="GO" id="GO:0008137">
    <property type="term" value="F:NADH dehydrogenase (ubiquinone) activity"/>
    <property type="evidence" value="ECO:0007669"/>
    <property type="project" value="UniProtKB-EC"/>
</dbReference>
<keyword evidence="15" id="KW-0809">Transit peptide</keyword>
<dbReference type="SMART" id="SM00928">
    <property type="entry name" value="NADH_4Fe-4S"/>
    <property type="match status" value="1"/>
</dbReference>
<evidence type="ECO:0000256" key="11">
    <source>
        <dbReference type="ARBA" id="ARBA00023014"/>
    </source>
</evidence>
<dbReference type="GeneID" id="96004033"/>
<feature type="domain" description="NADH-ubiquinone oxidoreductase 51kDa subunit iron-sulphur binding" evidence="17">
    <location>
        <begin position="396"/>
        <end position="441"/>
    </location>
</feature>
<dbReference type="EMBL" id="JAAQHG020000006">
    <property type="protein sequence ID" value="KAL1588916.1"/>
    <property type="molecule type" value="Genomic_DNA"/>
</dbReference>
<keyword evidence="15" id="KW-0813">Transport</keyword>
<proteinExistence type="inferred from homology"/>